<evidence type="ECO:0000256" key="1">
    <source>
        <dbReference type="ARBA" id="ARBA00022485"/>
    </source>
</evidence>
<feature type="binding site" evidence="9">
    <location>
        <position position="214"/>
    </location>
    <ligand>
        <name>[4Fe-4S] cluster</name>
        <dbReference type="ChEBI" id="CHEBI:49883"/>
        <label>2</label>
    </ligand>
</feature>
<dbReference type="InterPro" id="IPR017896">
    <property type="entry name" value="4Fe4S_Fe-S-bd"/>
</dbReference>
<comment type="subcellular location">
    <subcellularLocation>
        <location evidence="9">Cytoplasm</location>
    </subcellularLocation>
</comment>
<dbReference type="EC" id="1.17.99.6" evidence="9"/>
<evidence type="ECO:0000256" key="5">
    <source>
        <dbReference type="ARBA" id="ARBA00022785"/>
    </source>
</evidence>
<comment type="cofactor">
    <cofactor evidence="9">
        <name>cob(II)alamin</name>
        <dbReference type="ChEBI" id="CHEBI:16304"/>
    </cofactor>
</comment>
<gene>
    <name evidence="9" type="primary">queG</name>
    <name evidence="11" type="ORF">GbCGDNIH9_0295</name>
</gene>
<dbReference type="InterPro" id="IPR017900">
    <property type="entry name" value="4Fe4S_Fe_S_CS"/>
</dbReference>
<evidence type="ECO:0000259" key="10">
    <source>
        <dbReference type="PROSITE" id="PS51379"/>
    </source>
</evidence>
<dbReference type="GO" id="GO:0046872">
    <property type="term" value="F:metal ion binding"/>
    <property type="evidence" value="ECO:0007669"/>
    <property type="project" value="UniProtKB-KW"/>
</dbReference>
<evidence type="ECO:0000256" key="3">
    <source>
        <dbReference type="ARBA" id="ARBA00022694"/>
    </source>
</evidence>
<comment type="pathway">
    <text evidence="9">tRNA modification; tRNA-queuosine biosynthesis.</text>
</comment>
<keyword evidence="4 9" id="KW-0479">Metal-binding</keyword>
<evidence type="ECO:0000256" key="2">
    <source>
        <dbReference type="ARBA" id="ARBA00022490"/>
    </source>
</evidence>
<dbReference type="EMBL" id="CP018191">
    <property type="protein sequence ID" value="APH53523.1"/>
    <property type="molecule type" value="Genomic_DNA"/>
</dbReference>
<comment type="catalytic activity">
    <reaction evidence="9">
        <text>epoxyqueuosine(34) in tRNA + AH2 = queuosine(34) in tRNA + A + H2O</text>
        <dbReference type="Rhea" id="RHEA:32159"/>
        <dbReference type="Rhea" id="RHEA-COMP:18571"/>
        <dbReference type="Rhea" id="RHEA-COMP:18582"/>
        <dbReference type="ChEBI" id="CHEBI:13193"/>
        <dbReference type="ChEBI" id="CHEBI:15377"/>
        <dbReference type="ChEBI" id="CHEBI:17499"/>
        <dbReference type="ChEBI" id="CHEBI:194431"/>
        <dbReference type="ChEBI" id="CHEBI:194443"/>
        <dbReference type="EC" id="1.17.99.6"/>
    </reaction>
</comment>
<feature type="binding site" evidence="9">
    <location>
        <position position="257"/>
    </location>
    <ligand>
        <name>[4Fe-4S] cluster</name>
        <dbReference type="ChEBI" id="CHEBI:49883"/>
        <label>2</label>
    </ligand>
</feature>
<keyword evidence="9" id="KW-0170">Cobalt</keyword>
<dbReference type="InterPro" id="IPR013542">
    <property type="entry name" value="QueG_DUF1730"/>
</dbReference>
<comment type="similarity">
    <text evidence="9">Belongs to the QueG family.</text>
</comment>
<evidence type="ECO:0000256" key="7">
    <source>
        <dbReference type="ARBA" id="ARBA00023004"/>
    </source>
</evidence>
<keyword evidence="6 9" id="KW-0560">Oxidoreductase</keyword>
<feature type="binding site" evidence="9">
    <location>
        <position position="232"/>
    </location>
    <ligand>
        <name>cob(II)alamin</name>
        <dbReference type="ChEBI" id="CHEBI:16304"/>
    </ligand>
</feature>
<dbReference type="GO" id="GO:0031419">
    <property type="term" value="F:cobalamin binding"/>
    <property type="evidence" value="ECO:0007669"/>
    <property type="project" value="UniProtKB-KW"/>
</dbReference>
<comment type="function">
    <text evidence="9">Catalyzes the conversion of epoxyqueuosine (oQ) to queuosine (Q), which is a hypermodified base found in the wobble positions of tRNA(Asp), tRNA(Asn), tRNA(His) and tRNA(Tyr).</text>
</comment>
<organism evidence="11 12">
    <name type="scientific">Granulibacter bethesdensis</name>
    <dbReference type="NCBI Taxonomy" id="364410"/>
    <lineage>
        <taxon>Bacteria</taxon>
        <taxon>Pseudomonadati</taxon>
        <taxon>Pseudomonadota</taxon>
        <taxon>Alphaproteobacteria</taxon>
        <taxon>Acetobacterales</taxon>
        <taxon>Acetobacteraceae</taxon>
        <taxon>Granulibacter</taxon>
    </lineage>
</organism>
<feature type="binding site" evidence="9">
    <location>
        <position position="264"/>
    </location>
    <ligand>
        <name>[4Fe-4S] cluster</name>
        <dbReference type="ChEBI" id="CHEBI:49883"/>
        <label>1</label>
    </ligand>
</feature>
<dbReference type="HAMAP" id="MF_00916">
    <property type="entry name" value="QueG"/>
    <property type="match status" value="1"/>
</dbReference>
<sequence length="366" mass="40314">MFVTRQPDPPQPALALKTQEKAKQDIAAYARELGFASVGFSPATLTQTAQDGLTAFLEEGCHGTMGWMAERSDQRADPRALWPEAGTVIALGMSYAPEENPLANLDQPQIGNISVYARNRDYHDIIKGKLKQIAQRIVARHGGMVKVFVDTAPVMEKPLARQAGLGWQGKHSNLVSRQHGSWLLLGEIFTTLVLPHDDPHPDRCGTCHRCLDACPTGAFPAPYRLDATRCVSYYTIEFHGPVPEPFRRAMGNRIYGCDDCLAVCPWNRFAAQASEAKLKARPELVSPRLDQLVQLDDTDFRLLFSGSPVKRIGRDRFIRNVLYAIGNSGDPSLLPKVQALTDDTSDIVADAARWAAARLAEAKKPS</sequence>
<keyword evidence="7 9" id="KW-0408">Iron</keyword>
<feature type="binding site" evidence="9">
    <location>
        <position position="230"/>
    </location>
    <ligand>
        <name>[4Fe-4S] cluster</name>
        <dbReference type="ChEBI" id="CHEBI:49883"/>
        <label>2</label>
    </ligand>
</feature>
<dbReference type="SUPFAM" id="SSF46548">
    <property type="entry name" value="alpha-helical ferredoxin"/>
    <property type="match status" value="1"/>
</dbReference>
<comment type="caution">
    <text evidence="9">Lacks conserved residue(s) required for the propagation of feature annotation.</text>
</comment>
<dbReference type="GO" id="GO:0008616">
    <property type="term" value="P:tRNA queuosine(34) biosynthetic process"/>
    <property type="evidence" value="ECO:0007669"/>
    <property type="project" value="UniProtKB-UniRule"/>
</dbReference>
<accession>A0AAC9P7M5</accession>
<feature type="binding site" evidence="9">
    <location>
        <position position="150"/>
    </location>
    <ligand>
        <name>cob(II)alamin</name>
        <dbReference type="ChEBI" id="CHEBI:16304"/>
    </ligand>
</feature>
<dbReference type="GO" id="GO:0052693">
    <property type="term" value="F:epoxyqueuosine reductase activity"/>
    <property type="evidence" value="ECO:0007669"/>
    <property type="project" value="UniProtKB-UniRule"/>
</dbReference>
<feature type="binding site" evidence="9">
    <location>
        <position position="174"/>
    </location>
    <ligand>
        <name>cob(II)alamin</name>
        <dbReference type="ChEBI" id="CHEBI:16304"/>
    </ligand>
</feature>
<dbReference type="Gene3D" id="3.30.70.20">
    <property type="match status" value="1"/>
</dbReference>
<name>A0AAC9P7M5_9PROT</name>
<comment type="subunit">
    <text evidence="9">Monomer.</text>
</comment>
<reference evidence="12" key="1">
    <citation type="submission" date="2016-11" db="EMBL/GenBank/DDBJ databases">
        <title>Comparative genomic and phenotypic analysis of Granulibacter bethesdensis clinical isolates from patients with chronic granulomatous disease.</title>
        <authorList>
            <person name="Zarember K.A."/>
            <person name="Porcella S.F."/>
            <person name="Chu J."/>
            <person name="Ding L."/>
            <person name="Dahlstrom E."/>
            <person name="Barbian K."/>
            <person name="Martens C."/>
            <person name="Sykora L."/>
            <person name="Kramer S."/>
            <person name="Pettinato A.M."/>
            <person name="Hong H."/>
            <person name="Wald G."/>
            <person name="Berg L.J."/>
            <person name="Rogge L.S."/>
            <person name="Greenberg D.E."/>
            <person name="Falcone E.L."/>
            <person name="Neves J.F."/>
            <person name="Simoes M.J."/>
            <person name="Casal M."/>
            <person name="Rodriguez-Lopez F.C."/>
            <person name="Zelazny A."/>
            <person name="Gallin J.I."/>
            <person name="Holland S.M."/>
        </authorList>
    </citation>
    <scope>NUCLEOTIDE SEQUENCE [LARGE SCALE GENOMIC DNA]</scope>
    <source>
        <strain evidence="12">NIH9.1</strain>
    </source>
</reference>
<feature type="domain" description="4Fe-4S ferredoxin-type" evidence="10">
    <location>
        <begin position="195"/>
        <end position="224"/>
    </location>
</feature>
<evidence type="ECO:0000256" key="6">
    <source>
        <dbReference type="ARBA" id="ARBA00023002"/>
    </source>
</evidence>
<feature type="binding site" evidence="9">
    <location>
        <position position="204"/>
    </location>
    <ligand>
        <name>[4Fe-4S] cluster</name>
        <dbReference type="ChEBI" id="CHEBI:49883"/>
        <label>1</label>
    </ligand>
</feature>
<evidence type="ECO:0000256" key="4">
    <source>
        <dbReference type="ARBA" id="ARBA00022723"/>
    </source>
</evidence>
<feature type="active site" description="Proton donor" evidence="9">
    <location>
        <position position="150"/>
    </location>
</feature>
<dbReference type="InterPro" id="IPR004453">
    <property type="entry name" value="QueG"/>
</dbReference>
<dbReference type="GO" id="GO:0051539">
    <property type="term" value="F:4 iron, 4 sulfur cluster binding"/>
    <property type="evidence" value="ECO:0007669"/>
    <property type="project" value="UniProtKB-KW"/>
</dbReference>
<dbReference type="PANTHER" id="PTHR30002:SF4">
    <property type="entry name" value="EPOXYQUEUOSINE REDUCTASE"/>
    <property type="match status" value="1"/>
</dbReference>
<feature type="binding site" evidence="9">
    <location>
        <position position="207"/>
    </location>
    <ligand>
        <name>[4Fe-4S] cluster</name>
        <dbReference type="ChEBI" id="CHEBI:49883"/>
        <label>1</label>
    </ligand>
</feature>
<proteinExistence type="inferred from homology"/>
<comment type="cofactor">
    <cofactor evidence="9">
        <name>[4Fe-4S] cluster</name>
        <dbReference type="ChEBI" id="CHEBI:49883"/>
    </cofactor>
    <text evidence="9">Binds 2 [4Fe-4S] clusters per monomer.</text>
</comment>
<keyword evidence="8 9" id="KW-0411">Iron-sulfur</keyword>
<keyword evidence="5 9" id="KW-0671">Queuosine biosynthesis</keyword>
<feature type="binding site" evidence="9">
    <location>
        <position position="185"/>
    </location>
    <ligand>
        <name>cob(II)alamin</name>
        <dbReference type="ChEBI" id="CHEBI:16304"/>
    </ligand>
</feature>
<evidence type="ECO:0000313" key="11">
    <source>
        <dbReference type="EMBL" id="APH53523.1"/>
    </source>
</evidence>
<dbReference type="PANTHER" id="PTHR30002">
    <property type="entry name" value="EPOXYQUEUOSINE REDUCTASE"/>
    <property type="match status" value="1"/>
</dbReference>
<keyword evidence="9" id="KW-0846">Cobalamin</keyword>
<protein>
    <recommendedName>
        <fullName evidence="9">Epoxyqueuosine reductase</fullName>
        <ecNumber evidence="9">1.17.99.6</ecNumber>
    </recommendedName>
    <alternativeName>
        <fullName evidence="9">Queuosine biosynthesis protein QueG</fullName>
    </alternativeName>
</protein>
<evidence type="ECO:0000313" key="12">
    <source>
        <dbReference type="Proteomes" id="UP000182373"/>
    </source>
</evidence>
<dbReference type="NCBIfam" id="TIGR00276">
    <property type="entry name" value="tRNA epoxyqueuosine(34) reductase QueG"/>
    <property type="match status" value="1"/>
</dbReference>
<dbReference type="Proteomes" id="UP000182373">
    <property type="component" value="Chromosome"/>
</dbReference>
<keyword evidence="3 9" id="KW-0819">tRNA processing</keyword>
<dbReference type="Pfam" id="PF08331">
    <property type="entry name" value="QueG_DUF1730"/>
    <property type="match status" value="1"/>
</dbReference>
<dbReference type="PROSITE" id="PS00198">
    <property type="entry name" value="4FE4S_FER_1"/>
    <property type="match status" value="1"/>
</dbReference>
<feature type="binding site" evidence="9">
    <location>
        <position position="210"/>
    </location>
    <ligand>
        <name>[4Fe-4S] cluster</name>
        <dbReference type="ChEBI" id="CHEBI:49883"/>
        <label>1</label>
    </ligand>
</feature>
<dbReference type="AlphaFoldDB" id="A0AAC9P7M5"/>
<evidence type="ECO:0000256" key="9">
    <source>
        <dbReference type="HAMAP-Rule" id="MF_00916"/>
    </source>
</evidence>
<keyword evidence="1 9" id="KW-0004">4Fe-4S</keyword>
<dbReference type="Pfam" id="PF13484">
    <property type="entry name" value="Fer4_16"/>
    <property type="match status" value="1"/>
</dbReference>
<keyword evidence="2 9" id="KW-0963">Cytoplasm</keyword>
<feature type="binding site" evidence="9">
    <location>
        <begin position="257"/>
        <end position="258"/>
    </location>
    <ligand>
        <name>cob(II)alamin</name>
        <dbReference type="ChEBI" id="CHEBI:16304"/>
    </ligand>
</feature>
<feature type="binding site" evidence="9">
    <location>
        <position position="260"/>
    </location>
    <ligand>
        <name>[4Fe-4S] cluster</name>
        <dbReference type="ChEBI" id="CHEBI:49883"/>
        <label>2</label>
    </ligand>
</feature>
<evidence type="ECO:0000256" key="8">
    <source>
        <dbReference type="ARBA" id="ARBA00023014"/>
    </source>
</evidence>
<feature type="binding site" evidence="9">
    <location>
        <position position="75"/>
    </location>
    <ligand>
        <name>cob(II)alamin</name>
        <dbReference type="ChEBI" id="CHEBI:16304"/>
    </ligand>
</feature>
<dbReference type="GO" id="GO:0005737">
    <property type="term" value="C:cytoplasm"/>
    <property type="evidence" value="ECO:0007669"/>
    <property type="project" value="UniProtKB-SubCell"/>
</dbReference>
<dbReference type="PROSITE" id="PS51379">
    <property type="entry name" value="4FE4S_FER_2"/>
    <property type="match status" value="1"/>
</dbReference>